<dbReference type="PRINTS" id="PR01217">
    <property type="entry name" value="PRICHEXTENSN"/>
</dbReference>
<name>A0A4R7TEH6_9ACTN</name>
<feature type="region of interest" description="Disordered" evidence="1">
    <location>
        <begin position="1"/>
        <end position="29"/>
    </location>
</feature>
<feature type="domain" description="Excalibur calcium-binding" evidence="3">
    <location>
        <begin position="176"/>
        <end position="212"/>
    </location>
</feature>
<evidence type="ECO:0000259" key="3">
    <source>
        <dbReference type="SMART" id="SM00894"/>
    </source>
</evidence>
<dbReference type="InterPro" id="IPR008613">
    <property type="entry name" value="Excalibur_Ca-bd_domain"/>
</dbReference>
<keyword evidence="2" id="KW-0472">Membrane</keyword>
<feature type="compositionally biased region" description="Pro residues" evidence="1">
    <location>
        <begin position="106"/>
        <end position="115"/>
    </location>
</feature>
<keyword evidence="2" id="KW-0812">Transmembrane</keyword>
<keyword evidence="2" id="KW-1133">Transmembrane helix</keyword>
<evidence type="ECO:0000256" key="2">
    <source>
        <dbReference type="SAM" id="Phobius"/>
    </source>
</evidence>
<feature type="transmembrane region" description="Helical" evidence="2">
    <location>
        <begin position="60"/>
        <end position="83"/>
    </location>
</feature>
<feature type="region of interest" description="Disordered" evidence="1">
    <location>
        <begin position="87"/>
        <end position="175"/>
    </location>
</feature>
<sequence>MRHFNAPPEWPEPPNARWRPPKRWQPEESWPPAPLDWPFWVDGDGRRVRGPRGRYGGPTYLPVFASTGVVLLVGALVSFILFGSLDGNTAPTRVADSPSMLDTELPPLPTVPLPTPEEITSEPTPPDTPKPTPKPLLATISPTPTPTPMAPSTPPPTTPSPPNPTPTPTSAGAPVFYKNCPAVRRAGLLVLLRGMPGYSLRLDPDGDGIACDRRG</sequence>
<dbReference type="EMBL" id="SOCE01000001">
    <property type="protein sequence ID" value="TDU90602.1"/>
    <property type="molecule type" value="Genomic_DNA"/>
</dbReference>
<organism evidence="4 5">
    <name type="scientific">Kribbella voronezhensis</name>
    <dbReference type="NCBI Taxonomy" id="2512212"/>
    <lineage>
        <taxon>Bacteria</taxon>
        <taxon>Bacillati</taxon>
        <taxon>Actinomycetota</taxon>
        <taxon>Actinomycetes</taxon>
        <taxon>Propionibacteriales</taxon>
        <taxon>Kribbellaceae</taxon>
        <taxon>Kribbella</taxon>
    </lineage>
</organism>
<comment type="caution">
    <text evidence="4">The sequence shown here is derived from an EMBL/GenBank/DDBJ whole genome shotgun (WGS) entry which is preliminary data.</text>
</comment>
<reference evidence="4 5" key="1">
    <citation type="submission" date="2019-03" db="EMBL/GenBank/DDBJ databases">
        <title>Genomic Encyclopedia of Type Strains, Phase III (KMG-III): the genomes of soil and plant-associated and newly described type strains.</title>
        <authorList>
            <person name="Whitman W."/>
        </authorList>
    </citation>
    <scope>NUCLEOTIDE SEQUENCE [LARGE SCALE GENOMIC DNA]</scope>
    <source>
        <strain evidence="4 5">VKM Ac-2575</strain>
    </source>
</reference>
<dbReference type="Pfam" id="PF05901">
    <property type="entry name" value="Excalibur"/>
    <property type="match status" value="1"/>
</dbReference>
<evidence type="ECO:0000256" key="1">
    <source>
        <dbReference type="SAM" id="MobiDB-lite"/>
    </source>
</evidence>
<dbReference type="AlphaFoldDB" id="A0A4R7TEH6"/>
<evidence type="ECO:0000313" key="4">
    <source>
        <dbReference type="EMBL" id="TDU90602.1"/>
    </source>
</evidence>
<feature type="compositionally biased region" description="Pro residues" evidence="1">
    <location>
        <begin position="123"/>
        <end position="134"/>
    </location>
</feature>
<accession>A0A4R7TEH6</accession>
<feature type="compositionally biased region" description="Pro residues" evidence="1">
    <location>
        <begin position="143"/>
        <end position="167"/>
    </location>
</feature>
<gene>
    <name evidence="4" type="ORF">EV138_4194</name>
</gene>
<keyword evidence="5" id="KW-1185">Reference proteome</keyword>
<dbReference type="Proteomes" id="UP000295151">
    <property type="component" value="Unassembled WGS sequence"/>
</dbReference>
<proteinExistence type="predicted"/>
<evidence type="ECO:0000313" key="5">
    <source>
        <dbReference type="Proteomes" id="UP000295151"/>
    </source>
</evidence>
<dbReference type="SMART" id="SM00894">
    <property type="entry name" value="Excalibur"/>
    <property type="match status" value="1"/>
</dbReference>
<protein>
    <submittedName>
        <fullName evidence="4">Excalibur calcium-binding domain-containing protein</fullName>
    </submittedName>
</protein>